<organism evidence="1">
    <name type="scientific">Pararge aegeria</name>
    <name type="common">speckled wood butterfly</name>
    <dbReference type="NCBI Taxonomy" id="116150"/>
    <lineage>
        <taxon>Eukaryota</taxon>
        <taxon>Metazoa</taxon>
        <taxon>Ecdysozoa</taxon>
        <taxon>Arthropoda</taxon>
        <taxon>Hexapoda</taxon>
        <taxon>Insecta</taxon>
        <taxon>Pterygota</taxon>
        <taxon>Neoptera</taxon>
        <taxon>Endopterygota</taxon>
        <taxon>Lepidoptera</taxon>
        <taxon>Glossata</taxon>
        <taxon>Ditrysia</taxon>
        <taxon>Papilionoidea</taxon>
        <taxon>Nymphalidae</taxon>
        <taxon>Satyrinae</taxon>
        <taxon>Satyrini</taxon>
        <taxon>Parargina</taxon>
        <taxon>Pararge</taxon>
    </lineage>
</organism>
<sequence length="68" mass="8078">MDLTRLVLKLNFTHKVCDTNIRILSISLCCLIVQILTNGYRHTYIEYNSESTSLYTHREYRYTSKTVM</sequence>
<dbReference type="AlphaFoldDB" id="S4P3Q1"/>
<evidence type="ECO:0000313" key="1">
    <source>
        <dbReference type="EMBL" id="JAA84574.1"/>
    </source>
</evidence>
<dbReference type="EMBL" id="GAIX01007986">
    <property type="protein sequence ID" value="JAA84574.1"/>
    <property type="molecule type" value="Transcribed_RNA"/>
</dbReference>
<name>S4P3Q1_9NEOP</name>
<accession>S4P3Q1</accession>
<proteinExistence type="predicted"/>
<reference evidence="1" key="2">
    <citation type="submission" date="2013-05" db="EMBL/GenBank/DDBJ databases">
        <authorList>
            <person name="Carter J.-M."/>
            <person name="Baker S.C."/>
            <person name="Pink R."/>
            <person name="Carter D.R.F."/>
            <person name="Collins A."/>
            <person name="Tomlin J."/>
            <person name="Gibbs M."/>
            <person name="Breuker C.J."/>
        </authorList>
    </citation>
    <scope>NUCLEOTIDE SEQUENCE</scope>
    <source>
        <tissue evidence="1">Ovary</tissue>
    </source>
</reference>
<reference evidence="1" key="1">
    <citation type="journal article" date="2013" name="BMC Genomics">
        <title>Unscrambling butterfly oogenesis.</title>
        <authorList>
            <person name="Carter J.M."/>
            <person name="Baker S.C."/>
            <person name="Pink R."/>
            <person name="Carter D.R."/>
            <person name="Collins A."/>
            <person name="Tomlin J."/>
            <person name="Gibbs M."/>
            <person name="Breuker C.J."/>
        </authorList>
    </citation>
    <scope>NUCLEOTIDE SEQUENCE</scope>
    <source>
        <tissue evidence="1">Ovary</tissue>
    </source>
</reference>
<protein>
    <submittedName>
        <fullName evidence="1">Uncharacterized protein</fullName>
    </submittedName>
</protein>